<protein>
    <submittedName>
        <fullName evidence="5">Uncharacterized protein C2orf92 homolog isoform X1</fullName>
    </submittedName>
</protein>
<feature type="compositionally biased region" description="Polar residues" evidence="1">
    <location>
        <begin position="149"/>
        <end position="160"/>
    </location>
</feature>
<organism evidence="4 5">
    <name type="scientific">Bos indicus</name>
    <name type="common">Zebu</name>
    <dbReference type="NCBI Taxonomy" id="9915"/>
    <lineage>
        <taxon>Eukaryota</taxon>
        <taxon>Metazoa</taxon>
        <taxon>Chordata</taxon>
        <taxon>Craniata</taxon>
        <taxon>Vertebrata</taxon>
        <taxon>Euteleostomi</taxon>
        <taxon>Mammalia</taxon>
        <taxon>Eutheria</taxon>
        <taxon>Laurasiatheria</taxon>
        <taxon>Artiodactyla</taxon>
        <taxon>Ruminantia</taxon>
        <taxon>Pecora</taxon>
        <taxon>Bovidae</taxon>
        <taxon>Bovinae</taxon>
        <taxon>Bos</taxon>
    </lineage>
</organism>
<name>A0ABM4T2Q7_BOSIN</name>
<accession>A0ABM4T2Q7</accession>
<keyword evidence="4" id="KW-1185">Reference proteome</keyword>
<dbReference type="Proteomes" id="UP001652663">
    <property type="component" value="Chromosome 11"/>
</dbReference>
<proteinExistence type="predicted"/>
<feature type="region of interest" description="Disordered" evidence="1">
    <location>
        <begin position="118"/>
        <end position="206"/>
    </location>
</feature>
<gene>
    <name evidence="5" type="primary">C11H2orf92</name>
</gene>
<evidence type="ECO:0000256" key="2">
    <source>
        <dbReference type="SAM" id="Phobius"/>
    </source>
</evidence>
<keyword evidence="2" id="KW-0812">Transmembrane</keyword>
<keyword evidence="2" id="KW-0472">Membrane</keyword>
<evidence type="ECO:0000256" key="3">
    <source>
        <dbReference type="SAM" id="SignalP"/>
    </source>
</evidence>
<feature type="compositionally biased region" description="Basic and acidic residues" evidence="1">
    <location>
        <begin position="124"/>
        <end position="142"/>
    </location>
</feature>
<reference evidence="5" key="1">
    <citation type="submission" date="2025-08" db="UniProtKB">
        <authorList>
            <consortium name="RefSeq"/>
        </authorList>
    </citation>
    <scope>IDENTIFICATION</scope>
    <source>
        <tissue evidence="5">Blood</tissue>
    </source>
</reference>
<dbReference type="GeneID" id="109565704"/>
<sequence>MAKKRGAEALFFVLFLDYWQGSNAESSSNSKILDKGLAKLFDEILLQVFSKVPLEETGTADRSITKRDMQESYPSQKSSRETDFALSSNKRDEHLAKLFDEILLQVFSKVPLEETRAAAGRSITKRDTKERATVDGNSHEPEFFFDSTGRMSNNENNPADDQNHNPPHVENISQTLRRSSDHIAEEQRDQESSLFNRDVSDTQSTTINKGTLQEAVSPDIPSRGMPCSQLLQFLQKNIIIAAVSVVGIVTATGLLLLALVMYIRKKQSLRSPADITYNIFIMNGKTWWQKSQDKKTKKHAGKQKRLKLNAGI</sequence>
<feature type="region of interest" description="Disordered" evidence="1">
    <location>
        <begin position="60"/>
        <end position="86"/>
    </location>
</feature>
<feature type="compositionally biased region" description="Basic and acidic residues" evidence="1">
    <location>
        <begin position="178"/>
        <end position="191"/>
    </location>
</feature>
<dbReference type="RefSeq" id="XP_070654336.1">
    <property type="nucleotide sequence ID" value="XM_070798235.1"/>
</dbReference>
<feature type="transmembrane region" description="Helical" evidence="2">
    <location>
        <begin position="238"/>
        <end position="263"/>
    </location>
</feature>
<evidence type="ECO:0000313" key="4">
    <source>
        <dbReference type="Proteomes" id="UP001652663"/>
    </source>
</evidence>
<feature type="chain" id="PRO_5045941055" evidence="3">
    <location>
        <begin position="25"/>
        <end position="312"/>
    </location>
</feature>
<feature type="signal peptide" evidence="3">
    <location>
        <begin position="1"/>
        <end position="24"/>
    </location>
</feature>
<evidence type="ECO:0000313" key="5">
    <source>
        <dbReference type="RefSeq" id="XP_070654336.1"/>
    </source>
</evidence>
<keyword evidence="2" id="KW-1133">Transmembrane helix</keyword>
<evidence type="ECO:0000256" key="1">
    <source>
        <dbReference type="SAM" id="MobiDB-lite"/>
    </source>
</evidence>
<keyword evidence="3" id="KW-0732">Signal</keyword>